<sequence length="582" mass="66422">MAQNPNNLSPLRHSLAHLLAAAVTKLWPGTKRAIGPAVENGFYYDFEFKKPISNADLPMIEKKMLEILSTWGEFKREEITLPRARELFGNEPYKKELVEEFHEKGEVLTTYTSGSYTDLCAGGHVENARDINSHGFALTKIAGAYWRGSAENPMLTRIYGLAFENKEDLDAHLKMLAEAEKRDHRKLGKELDLFVFSDLVGAGLPLFTPKGTLIRNLLDEYVWKLRKVRGYEQVDIPHLTKKDLYETSGHWQKFGEELFKVSTREGHEFAMKPMNCPHHTQIYKRKNWSYRQLPQRYASTTKVYRDEQTGELSGLTRVRAITQDDAHVFCRFSQVKEEIEKIWDIVDEFYAKTAGFSLDVRLSLHDPKQPEKYLGGKDVWERAENELRSIVSGKGVHATEVAGEAAFYGPKIDFVAHDSLGREWQVATIQLDMNLPERFDLYCINEKSEEERIVMLHAAIMGSLERFLATLIEHYGGAFPLWLSPVQVAVIPVGEAHEEYAKEIVRKLRSADIRAELKASGETLGKRIRATKLEKTPYFLVLGDKEKDADLVMVESRGDGQLGTEKIDAFIQKLVAKIIEKK</sequence>
<keyword evidence="12" id="KW-0963">Cytoplasm</keyword>
<dbReference type="FunFam" id="3.40.50.800:FF:000001">
    <property type="entry name" value="Threonine--tRNA ligase"/>
    <property type="match status" value="1"/>
</dbReference>
<dbReference type="InterPro" id="IPR002320">
    <property type="entry name" value="Thr-tRNA-ligase_IIa"/>
</dbReference>
<dbReference type="Pfam" id="PF07973">
    <property type="entry name" value="tRNA_SAD"/>
    <property type="match status" value="1"/>
</dbReference>
<dbReference type="GO" id="GO:0006435">
    <property type="term" value="P:threonyl-tRNA aminoacylation"/>
    <property type="evidence" value="ECO:0007669"/>
    <property type="project" value="UniProtKB-UniRule"/>
</dbReference>
<dbReference type="SUPFAM" id="SSF55681">
    <property type="entry name" value="Class II aaRS and biotin synthetases"/>
    <property type="match status" value="1"/>
</dbReference>
<evidence type="ECO:0000256" key="4">
    <source>
        <dbReference type="ARBA" id="ARBA00022723"/>
    </source>
</evidence>
<evidence type="ECO:0000256" key="6">
    <source>
        <dbReference type="ARBA" id="ARBA00022833"/>
    </source>
</evidence>
<dbReference type="Gene3D" id="3.30.54.20">
    <property type="match status" value="1"/>
</dbReference>
<dbReference type="Proteomes" id="UP000178099">
    <property type="component" value="Unassembled WGS sequence"/>
</dbReference>
<dbReference type="EC" id="6.1.1.3" evidence="12"/>
<comment type="similarity">
    <text evidence="1 12">Belongs to the class-II aminoacyl-tRNA synthetase family.</text>
</comment>
<dbReference type="InterPro" id="IPR006195">
    <property type="entry name" value="aa-tRNA-synth_II"/>
</dbReference>
<dbReference type="PRINTS" id="PR01047">
    <property type="entry name" value="TRNASYNTHTHR"/>
</dbReference>
<proteinExistence type="inferred from homology"/>
<evidence type="ECO:0000256" key="5">
    <source>
        <dbReference type="ARBA" id="ARBA00022741"/>
    </source>
</evidence>
<comment type="cofactor">
    <cofactor evidence="12">
        <name>Zn(2+)</name>
        <dbReference type="ChEBI" id="CHEBI:29105"/>
    </cofactor>
    <text evidence="12">Binds 1 zinc ion per subunit.</text>
</comment>
<dbReference type="PROSITE" id="PS50862">
    <property type="entry name" value="AA_TRNA_LIGASE_II"/>
    <property type="match status" value="1"/>
</dbReference>
<keyword evidence="10 12" id="KW-0030">Aminoacyl-tRNA synthetase</keyword>
<protein>
    <recommendedName>
        <fullName evidence="12">Threonine--tRNA ligase</fullName>
        <ecNumber evidence="12">6.1.1.3</ecNumber>
    </recommendedName>
    <alternativeName>
        <fullName evidence="12">Threonyl-tRNA synthetase</fullName>
        <shortName evidence="12">ThrRS</shortName>
    </alternativeName>
</protein>
<feature type="binding site" evidence="12">
    <location>
        <position position="457"/>
    </location>
    <ligand>
        <name>Zn(2+)</name>
        <dbReference type="ChEBI" id="CHEBI:29105"/>
        <note>catalytic</note>
    </ligand>
</feature>
<dbReference type="CDD" id="cd00860">
    <property type="entry name" value="ThrRS_anticodon"/>
    <property type="match status" value="1"/>
</dbReference>
<dbReference type="Gene3D" id="3.40.50.800">
    <property type="entry name" value="Anticodon-binding domain"/>
    <property type="match status" value="1"/>
</dbReference>
<comment type="subunit">
    <text evidence="12">Homodimer.</text>
</comment>
<dbReference type="AlphaFoldDB" id="A0A1G2DHU1"/>
<evidence type="ECO:0000256" key="9">
    <source>
        <dbReference type="ARBA" id="ARBA00022917"/>
    </source>
</evidence>
<evidence type="ECO:0000256" key="7">
    <source>
        <dbReference type="ARBA" id="ARBA00022840"/>
    </source>
</evidence>
<dbReference type="InterPro" id="IPR036621">
    <property type="entry name" value="Anticodon-bd_dom_sf"/>
</dbReference>
<keyword evidence="2 12" id="KW-0820">tRNA-binding</keyword>
<name>A0A1G2DHU1_9BACT</name>
<dbReference type="GO" id="GO:0005524">
    <property type="term" value="F:ATP binding"/>
    <property type="evidence" value="ECO:0007669"/>
    <property type="project" value="UniProtKB-UniRule"/>
</dbReference>
<comment type="caution">
    <text evidence="12">Lacks conserved residue(s) required for the propagation of feature annotation.</text>
</comment>
<dbReference type="GO" id="GO:0046872">
    <property type="term" value="F:metal ion binding"/>
    <property type="evidence" value="ECO:0007669"/>
    <property type="project" value="UniProtKB-KW"/>
</dbReference>
<evidence type="ECO:0000313" key="14">
    <source>
        <dbReference type="EMBL" id="OGZ12378.1"/>
    </source>
</evidence>
<feature type="binding site" evidence="12">
    <location>
        <position position="276"/>
    </location>
    <ligand>
        <name>Zn(2+)</name>
        <dbReference type="ChEBI" id="CHEBI:29105"/>
        <note>catalytic</note>
    </ligand>
</feature>
<dbReference type="Gene3D" id="3.30.980.10">
    <property type="entry name" value="Threonyl-trna Synthetase, Chain A, domain 2"/>
    <property type="match status" value="1"/>
</dbReference>
<comment type="catalytic activity">
    <reaction evidence="11 12">
        <text>tRNA(Thr) + L-threonine + ATP = L-threonyl-tRNA(Thr) + AMP + diphosphate + H(+)</text>
        <dbReference type="Rhea" id="RHEA:24624"/>
        <dbReference type="Rhea" id="RHEA-COMP:9670"/>
        <dbReference type="Rhea" id="RHEA-COMP:9704"/>
        <dbReference type="ChEBI" id="CHEBI:15378"/>
        <dbReference type="ChEBI" id="CHEBI:30616"/>
        <dbReference type="ChEBI" id="CHEBI:33019"/>
        <dbReference type="ChEBI" id="CHEBI:57926"/>
        <dbReference type="ChEBI" id="CHEBI:78442"/>
        <dbReference type="ChEBI" id="CHEBI:78534"/>
        <dbReference type="ChEBI" id="CHEBI:456215"/>
        <dbReference type="EC" id="6.1.1.3"/>
    </reaction>
</comment>
<dbReference type="InterPro" id="IPR018163">
    <property type="entry name" value="Thr/Ala-tRNA-synth_IIc_edit"/>
</dbReference>
<evidence type="ECO:0000256" key="11">
    <source>
        <dbReference type="ARBA" id="ARBA00049515"/>
    </source>
</evidence>
<dbReference type="SMART" id="SM00863">
    <property type="entry name" value="tRNA_SAD"/>
    <property type="match status" value="1"/>
</dbReference>
<dbReference type="FunFam" id="3.30.930.10:FF:000002">
    <property type="entry name" value="Threonine--tRNA ligase"/>
    <property type="match status" value="1"/>
</dbReference>
<evidence type="ECO:0000256" key="2">
    <source>
        <dbReference type="ARBA" id="ARBA00022555"/>
    </source>
</evidence>
<dbReference type="InterPro" id="IPR002314">
    <property type="entry name" value="aa-tRNA-synt_IIb"/>
</dbReference>
<dbReference type="Pfam" id="PF00587">
    <property type="entry name" value="tRNA-synt_2b"/>
    <property type="match status" value="1"/>
</dbReference>
<comment type="caution">
    <text evidence="14">The sequence shown here is derived from an EMBL/GenBank/DDBJ whole genome shotgun (WGS) entry which is preliminary data.</text>
</comment>
<dbReference type="PANTHER" id="PTHR11451">
    <property type="entry name" value="THREONINE-TRNA LIGASE"/>
    <property type="match status" value="1"/>
</dbReference>
<evidence type="ECO:0000256" key="1">
    <source>
        <dbReference type="ARBA" id="ARBA00008226"/>
    </source>
</evidence>
<dbReference type="InterPro" id="IPR033728">
    <property type="entry name" value="ThrRS_core"/>
</dbReference>
<evidence type="ECO:0000256" key="12">
    <source>
        <dbReference type="HAMAP-Rule" id="MF_00184"/>
    </source>
</evidence>
<dbReference type="PANTHER" id="PTHR11451:SF44">
    <property type="entry name" value="THREONINE--TRNA LIGASE, CHLOROPLASTIC_MITOCHONDRIAL 2"/>
    <property type="match status" value="1"/>
</dbReference>
<dbReference type="SUPFAM" id="SSF55186">
    <property type="entry name" value="ThrRS/AlaRS common domain"/>
    <property type="match status" value="1"/>
</dbReference>
<accession>A0A1G2DHU1</accession>
<dbReference type="GO" id="GO:0000049">
    <property type="term" value="F:tRNA binding"/>
    <property type="evidence" value="ECO:0007669"/>
    <property type="project" value="UniProtKB-KW"/>
</dbReference>
<dbReference type="InterPro" id="IPR045864">
    <property type="entry name" value="aa-tRNA-synth_II/BPL/LPL"/>
</dbReference>
<dbReference type="GO" id="GO:0005737">
    <property type="term" value="C:cytoplasm"/>
    <property type="evidence" value="ECO:0007669"/>
    <property type="project" value="UniProtKB-SubCell"/>
</dbReference>
<evidence type="ECO:0000313" key="15">
    <source>
        <dbReference type="Proteomes" id="UP000178099"/>
    </source>
</evidence>
<dbReference type="GO" id="GO:0004829">
    <property type="term" value="F:threonine-tRNA ligase activity"/>
    <property type="evidence" value="ECO:0007669"/>
    <property type="project" value="UniProtKB-UniRule"/>
</dbReference>
<keyword evidence="7 12" id="KW-0067">ATP-binding</keyword>
<dbReference type="SUPFAM" id="SSF52954">
    <property type="entry name" value="Class II aaRS ABD-related"/>
    <property type="match status" value="1"/>
</dbReference>
<evidence type="ECO:0000256" key="3">
    <source>
        <dbReference type="ARBA" id="ARBA00022598"/>
    </source>
</evidence>
<evidence type="ECO:0000256" key="10">
    <source>
        <dbReference type="ARBA" id="ARBA00023146"/>
    </source>
</evidence>
<keyword evidence="6 12" id="KW-0862">Zinc</keyword>
<dbReference type="InterPro" id="IPR004154">
    <property type="entry name" value="Anticodon-bd"/>
</dbReference>
<dbReference type="HAMAP" id="MF_00184">
    <property type="entry name" value="Thr_tRNA_synth"/>
    <property type="match status" value="1"/>
</dbReference>
<gene>
    <name evidence="12" type="primary">thrS</name>
    <name evidence="14" type="ORF">A3D67_00075</name>
</gene>
<dbReference type="InterPro" id="IPR047246">
    <property type="entry name" value="ThrRS_anticodon"/>
</dbReference>
<keyword evidence="9 12" id="KW-0648">Protein biosynthesis</keyword>
<keyword evidence="5 12" id="KW-0547">Nucleotide-binding</keyword>
<evidence type="ECO:0000259" key="13">
    <source>
        <dbReference type="PROSITE" id="PS50862"/>
    </source>
</evidence>
<evidence type="ECO:0000256" key="8">
    <source>
        <dbReference type="ARBA" id="ARBA00022884"/>
    </source>
</evidence>
<organism evidence="14 15">
    <name type="scientific">Candidatus Lloydbacteria bacterium RIFCSPHIGHO2_02_FULL_51_22</name>
    <dbReference type="NCBI Taxonomy" id="1798663"/>
    <lineage>
        <taxon>Bacteria</taxon>
        <taxon>Candidatus Lloydiibacteriota</taxon>
    </lineage>
</organism>
<reference evidence="14 15" key="1">
    <citation type="journal article" date="2016" name="Nat. Commun.">
        <title>Thousands of microbial genomes shed light on interconnected biogeochemical processes in an aquifer system.</title>
        <authorList>
            <person name="Anantharaman K."/>
            <person name="Brown C.T."/>
            <person name="Hug L.A."/>
            <person name="Sharon I."/>
            <person name="Castelle C.J."/>
            <person name="Probst A.J."/>
            <person name="Thomas B.C."/>
            <person name="Singh A."/>
            <person name="Wilkins M.J."/>
            <person name="Karaoz U."/>
            <person name="Brodie E.L."/>
            <person name="Williams K.H."/>
            <person name="Hubbard S.S."/>
            <person name="Banfield J.F."/>
        </authorList>
    </citation>
    <scope>NUCLEOTIDE SEQUENCE [LARGE SCALE GENOMIC DNA]</scope>
</reference>
<feature type="domain" description="Aminoacyl-transfer RNA synthetases class-II family profile" evidence="13">
    <location>
        <begin position="209"/>
        <end position="480"/>
    </location>
</feature>
<dbReference type="NCBIfam" id="TIGR00418">
    <property type="entry name" value="thrS"/>
    <property type="match status" value="1"/>
</dbReference>
<keyword evidence="3 12" id="KW-0436">Ligase</keyword>
<dbReference type="InterPro" id="IPR012947">
    <property type="entry name" value="tRNA_SAD"/>
</dbReference>
<keyword evidence="8 12" id="KW-0694">RNA-binding</keyword>
<dbReference type="Gene3D" id="3.30.930.10">
    <property type="entry name" value="Bira Bifunctional Protein, Domain 2"/>
    <property type="match status" value="1"/>
</dbReference>
<dbReference type="CDD" id="cd00771">
    <property type="entry name" value="ThrRS_core"/>
    <property type="match status" value="1"/>
</dbReference>
<feature type="binding site" evidence="12">
    <location>
        <position position="327"/>
    </location>
    <ligand>
        <name>Zn(2+)</name>
        <dbReference type="ChEBI" id="CHEBI:29105"/>
        <note>catalytic</note>
    </ligand>
</feature>
<dbReference type="Pfam" id="PF03129">
    <property type="entry name" value="HGTP_anticodon"/>
    <property type="match status" value="1"/>
</dbReference>
<dbReference type="EMBL" id="MHLN01000006">
    <property type="protein sequence ID" value="OGZ12378.1"/>
    <property type="molecule type" value="Genomic_DNA"/>
</dbReference>
<comment type="subcellular location">
    <subcellularLocation>
        <location evidence="12">Cytoplasm</location>
    </subcellularLocation>
</comment>
<keyword evidence="4 12" id="KW-0479">Metal-binding</keyword>